<dbReference type="EMBL" id="JAGRRH010000079">
    <property type="protein sequence ID" value="KAG7337615.1"/>
    <property type="molecule type" value="Genomic_DNA"/>
</dbReference>
<comment type="caution">
    <text evidence="6">The sequence shown here is derived from an EMBL/GenBank/DDBJ whole genome shotgun (WGS) entry which is preliminary data.</text>
</comment>
<dbReference type="Pfam" id="PF00012">
    <property type="entry name" value="HSP70"/>
    <property type="match status" value="1"/>
</dbReference>
<keyword evidence="1" id="KW-0547">Nucleotide-binding</keyword>
<feature type="region of interest" description="Disordered" evidence="4">
    <location>
        <begin position="221"/>
        <end position="243"/>
    </location>
</feature>
<keyword evidence="3" id="KW-0802">TPR repeat</keyword>
<dbReference type="AlphaFoldDB" id="A0A9K3PEI6"/>
<name>A0A9K3PEI6_9STRA</name>
<evidence type="ECO:0000313" key="6">
    <source>
        <dbReference type="EMBL" id="KAG7343826.1"/>
    </source>
</evidence>
<sequence length="716" mass="79149">MTTITIPTTVGIDIGAETTKVVLGSAYSCEIVRTDTGLHSFPTAISFQGQSRHVGETATGTTSNKIVHLNRLFLLEDNDFLKEYYIFDAKTSNDGTTHVTVEYQGDTSKEFSASALVAMLLSSIQKNVQATMRRMGGSNLDEDSSSKISYILSIPPKSTPEFCEQLLDAAYAGGLETVQLVDSSTAYAATYRRKFPDFQGTCLVIDMGHGQTSVSIAKFGTKQERETEDIETEETNGSSPPFQIVASKSTASLGAASVDDKLWKHFQSTNPKLSQIRPNSKAGQRLLAGCHKMKHLLSQLPEGSVTVENVGENDTDVVLQATRSILAELCSDDAETLRTIIQDVLHEAGLADTGVDAVEILGGGCRIPWVQTAIQTIVGSEKTLSKSLDDTSAALGAAVVGESANVSEVVVTVPEPSTEVLERRKNLREEEIAMETLDLEEKAKSDLRNKIETMVLELRSAKQGKHGGLLPGDALESYLNELDDWIYSEEADNANLQSMTDKWDDTNTKIKDMCAEYFDAVEKEQKAKEKEMEEEAKKAQLEEAMNGGGDVDEEDHDNRRLPKKRRMEIVMKNKNEATELFKDGNWKFAAARYTKALSHCAKFVDLSPEDTEEVNELKVTLNLNLALAYTKMSNFDQALRCTNEALVLTDSNPKAFYRRASIYYEKKRWDDAKSDIAKATKLAPDDKAILKLAERINLQLKKQKEREKKMAAKMFS</sequence>
<dbReference type="PANTHER" id="PTHR45639:SF28">
    <property type="entry name" value="HEAT SHOCK PROTEIN-LIKE PROTEIN"/>
    <property type="match status" value="1"/>
</dbReference>
<dbReference type="PROSITE" id="PS50005">
    <property type="entry name" value="TPR"/>
    <property type="match status" value="2"/>
</dbReference>
<feature type="repeat" description="TPR" evidence="3">
    <location>
        <begin position="653"/>
        <end position="686"/>
    </location>
</feature>
<dbReference type="GO" id="GO:0005634">
    <property type="term" value="C:nucleus"/>
    <property type="evidence" value="ECO:0007669"/>
    <property type="project" value="TreeGrafter"/>
</dbReference>
<reference evidence="6" key="1">
    <citation type="journal article" date="2021" name="Sci. Rep.">
        <title>Diploid genomic architecture of Nitzschia inconspicua, an elite biomass production diatom.</title>
        <authorList>
            <person name="Oliver A."/>
            <person name="Podell S."/>
            <person name="Pinowska A."/>
            <person name="Traller J.C."/>
            <person name="Smith S.R."/>
            <person name="McClure R."/>
            <person name="Beliaev A."/>
            <person name="Bohutskyi P."/>
            <person name="Hill E.A."/>
            <person name="Rabines A."/>
            <person name="Zheng H."/>
            <person name="Allen L.Z."/>
            <person name="Kuo A."/>
            <person name="Grigoriev I.V."/>
            <person name="Allen A.E."/>
            <person name="Hazlebeck D."/>
            <person name="Allen E.E."/>
        </authorList>
    </citation>
    <scope>NUCLEOTIDE SEQUENCE</scope>
    <source>
        <strain evidence="6">Hildebrandi</strain>
    </source>
</reference>
<dbReference type="GO" id="GO:0140662">
    <property type="term" value="F:ATP-dependent protein folding chaperone"/>
    <property type="evidence" value="ECO:0007669"/>
    <property type="project" value="InterPro"/>
</dbReference>
<proteinExistence type="predicted"/>
<protein>
    <submittedName>
        <fullName evidence="6">Chaperone protein DnaK</fullName>
    </submittedName>
</protein>
<organism evidence="6 7">
    <name type="scientific">Nitzschia inconspicua</name>
    <dbReference type="NCBI Taxonomy" id="303405"/>
    <lineage>
        <taxon>Eukaryota</taxon>
        <taxon>Sar</taxon>
        <taxon>Stramenopiles</taxon>
        <taxon>Ochrophyta</taxon>
        <taxon>Bacillariophyta</taxon>
        <taxon>Bacillariophyceae</taxon>
        <taxon>Bacillariophycidae</taxon>
        <taxon>Bacillariales</taxon>
        <taxon>Bacillariaceae</taxon>
        <taxon>Nitzschia</taxon>
    </lineage>
</organism>
<keyword evidence="7" id="KW-1185">Reference proteome</keyword>
<evidence type="ECO:0000256" key="1">
    <source>
        <dbReference type="ARBA" id="ARBA00022741"/>
    </source>
</evidence>
<dbReference type="InterPro" id="IPR013126">
    <property type="entry name" value="Hsp_70_fam"/>
</dbReference>
<dbReference type="PANTHER" id="PTHR45639">
    <property type="entry name" value="HSC70CB, ISOFORM G-RELATED"/>
    <property type="match status" value="1"/>
</dbReference>
<evidence type="ECO:0000256" key="3">
    <source>
        <dbReference type="PROSITE-ProRule" id="PRU00339"/>
    </source>
</evidence>
<feature type="repeat" description="TPR" evidence="3">
    <location>
        <begin position="619"/>
        <end position="652"/>
    </location>
</feature>
<evidence type="ECO:0000313" key="7">
    <source>
        <dbReference type="Proteomes" id="UP000693970"/>
    </source>
</evidence>
<dbReference type="Proteomes" id="UP000693970">
    <property type="component" value="Unassembled WGS sequence"/>
</dbReference>
<evidence type="ECO:0000256" key="4">
    <source>
        <dbReference type="SAM" id="MobiDB-lite"/>
    </source>
</evidence>
<keyword evidence="2" id="KW-0067">ATP-binding</keyword>
<accession>A0A9K3PEI6</accession>
<evidence type="ECO:0000256" key="2">
    <source>
        <dbReference type="ARBA" id="ARBA00022840"/>
    </source>
</evidence>
<dbReference type="InterPro" id="IPR019734">
    <property type="entry name" value="TPR_rpt"/>
</dbReference>
<gene>
    <name evidence="6" type="ORF">IV203_021834</name>
    <name evidence="5" type="ORF">IV203_033460</name>
</gene>
<dbReference type="OrthoDB" id="434160at2759"/>
<evidence type="ECO:0000313" key="5">
    <source>
        <dbReference type="EMBL" id="KAG7337615.1"/>
    </source>
</evidence>
<dbReference type="GO" id="GO:0005829">
    <property type="term" value="C:cytosol"/>
    <property type="evidence" value="ECO:0007669"/>
    <property type="project" value="TreeGrafter"/>
</dbReference>
<dbReference type="SMART" id="SM00028">
    <property type="entry name" value="TPR"/>
    <property type="match status" value="3"/>
</dbReference>
<dbReference type="EMBL" id="JAGRRH010000023">
    <property type="protein sequence ID" value="KAG7343826.1"/>
    <property type="molecule type" value="Genomic_DNA"/>
</dbReference>
<reference evidence="6" key="2">
    <citation type="submission" date="2021-04" db="EMBL/GenBank/DDBJ databases">
        <authorList>
            <person name="Podell S."/>
        </authorList>
    </citation>
    <scope>NUCLEOTIDE SEQUENCE</scope>
    <source>
        <strain evidence="6">Hildebrandi</strain>
    </source>
</reference>
<dbReference type="GO" id="GO:0005524">
    <property type="term" value="F:ATP binding"/>
    <property type="evidence" value="ECO:0007669"/>
    <property type="project" value="UniProtKB-KW"/>
</dbReference>